<dbReference type="Pfam" id="PF12680">
    <property type="entry name" value="SnoaL_2"/>
    <property type="match status" value="1"/>
</dbReference>
<sequence length="149" mass="16114">MSEACDVVYRLVAAINDHDLDAVLRCYSPTAAAVGPQGVADGPEEIGFYHSHVWEGFPDLRLTVWEVVQSGDLVVLESTVTGTNLGFFLLPGGGVADSTGKGISVRYCWVFTVESAAIVAQRVYYDQLEMYAQLGARLVLDDPPPYDAV</sequence>
<evidence type="ECO:0000313" key="3">
    <source>
        <dbReference type="Proteomes" id="UP000650628"/>
    </source>
</evidence>
<accession>A0A8J3TWY2</accession>
<protein>
    <recommendedName>
        <fullName evidence="1">SnoaL-like domain-containing protein</fullName>
    </recommendedName>
</protein>
<dbReference type="Proteomes" id="UP000650628">
    <property type="component" value="Unassembled WGS sequence"/>
</dbReference>
<gene>
    <name evidence="2" type="ORF">Pmi06nite_74560</name>
</gene>
<name>A0A8J3TWY2_9ACTN</name>
<dbReference type="EMBL" id="BOOO01000045">
    <property type="protein sequence ID" value="GII34014.1"/>
    <property type="molecule type" value="Genomic_DNA"/>
</dbReference>
<feature type="domain" description="SnoaL-like" evidence="1">
    <location>
        <begin position="9"/>
        <end position="119"/>
    </location>
</feature>
<evidence type="ECO:0000313" key="2">
    <source>
        <dbReference type="EMBL" id="GII34014.1"/>
    </source>
</evidence>
<comment type="caution">
    <text evidence="2">The sequence shown here is derived from an EMBL/GenBank/DDBJ whole genome shotgun (WGS) entry which is preliminary data.</text>
</comment>
<dbReference type="RefSeq" id="WP_203957834.1">
    <property type="nucleotide sequence ID" value="NZ_BOOO01000045.1"/>
</dbReference>
<dbReference type="AlphaFoldDB" id="A0A8J3TWY2"/>
<reference evidence="2 3" key="1">
    <citation type="submission" date="2021-01" db="EMBL/GenBank/DDBJ databases">
        <title>Whole genome shotgun sequence of Planotetraspora mira NBRC 15435.</title>
        <authorList>
            <person name="Komaki H."/>
            <person name="Tamura T."/>
        </authorList>
    </citation>
    <scope>NUCLEOTIDE SEQUENCE [LARGE SCALE GENOMIC DNA]</scope>
    <source>
        <strain evidence="2 3">NBRC 15435</strain>
    </source>
</reference>
<dbReference type="InterPro" id="IPR037401">
    <property type="entry name" value="SnoaL-like"/>
</dbReference>
<evidence type="ECO:0000259" key="1">
    <source>
        <dbReference type="Pfam" id="PF12680"/>
    </source>
</evidence>
<dbReference type="Gene3D" id="3.10.450.50">
    <property type="match status" value="1"/>
</dbReference>
<organism evidence="2 3">
    <name type="scientific">Planotetraspora mira</name>
    <dbReference type="NCBI Taxonomy" id="58121"/>
    <lineage>
        <taxon>Bacteria</taxon>
        <taxon>Bacillati</taxon>
        <taxon>Actinomycetota</taxon>
        <taxon>Actinomycetes</taxon>
        <taxon>Streptosporangiales</taxon>
        <taxon>Streptosporangiaceae</taxon>
        <taxon>Planotetraspora</taxon>
    </lineage>
</organism>
<dbReference type="InterPro" id="IPR032710">
    <property type="entry name" value="NTF2-like_dom_sf"/>
</dbReference>
<dbReference type="SUPFAM" id="SSF54427">
    <property type="entry name" value="NTF2-like"/>
    <property type="match status" value="1"/>
</dbReference>
<proteinExistence type="predicted"/>
<keyword evidence="3" id="KW-1185">Reference proteome</keyword>